<evidence type="ECO:0000313" key="2">
    <source>
        <dbReference type="Proteomes" id="UP001633002"/>
    </source>
</evidence>
<dbReference type="Proteomes" id="UP001633002">
    <property type="component" value="Unassembled WGS sequence"/>
</dbReference>
<dbReference type="EMBL" id="JBJQOH010000008">
    <property type="protein sequence ID" value="KAL3675675.1"/>
    <property type="molecule type" value="Genomic_DNA"/>
</dbReference>
<dbReference type="AlphaFoldDB" id="A0ABD3G969"/>
<name>A0ABD3G969_9MARC</name>
<proteinExistence type="predicted"/>
<organism evidence="1 2">
    <name type="scientific">Riccia sorocarpa</name>
    <dbReference type="NCBI Taxonomy" id="122646"/>
    <lineage>
        <taxon>Eukaryota</taxon>
        <taxon>Viridiplantae</taxon>
        <taxon>Streptophyta</taxon>
        <taxon>Embryophyta</taxon>
        <taxon>Marchantiophyta</taxon>
        <taxon>Marchantiopsida</taxon>
        <taxon>Marchantiidae</taxon>
        <taxon>Marchantiales</taxon>
        <taxon>Ricciaceae</taxon>
        <taxon>Riccia</taxon>
    </lineage>
</organism>
<reference evidence="1 2" key="1">
    <citation type="submission" date="2024-09" db="EMBL/GenBank/DDBJ databases">
        <title>Chromosome-scale assembly of Riccia sorocarpa.</title>
        <authorList>
            <person name="Paukszto L."/>
        </authorList>
    </citation>
    <scope>NUCLEOTIDE SEQUENCE [LARGE SCALE GENOMIC DNA]</scope>
    <source>
        <strain evidence="1">LP-2024</strain>
        <tissue evidence="1">Aerial parts of the thallus</tissue>
    </source>
</reference>
<protein>
    <submittedName>
        <fullName evidence="1">Uncharacterized protein</fullName>
    </submittedName>
</protein>
<accession>A0ABD3G969</accession>
<sequence length="134" mass="15060">MDTTEEEHPQISKTEDAVINVLDDLVHATDEIVNEQPDPRIQWIYDGFNLNAKIHKLGKTRKRDDGGVENRFIKKGDLKFPSLAHVNVIDVRCGSVALSHTLEDIFMTAEDEDQPVLANFDIPNCGEWACGLES</sequence>
<keyword evidence="2" id="KW-1185">Reference proteome</keyword>
<comment type="caution">
    <text evidence="1">The sequence shown here is derived from an EMBL/GenBank/DDBJ whole genome shotgun (WGS) entry which is preliminary data.</text>
</comment>
<evidence type="ECO:0000313" key="1">
    <source>
        <dbReference type="EMBL" id="KAL3675675.1"/>
    </source>
</evidence>
<gene>
    <name evidence="1" type="ORF">R1sor_025623</name>
</gene>